<dbReference type="InterPro" id="IPR022812">
    <property type="entry name" value="Dynamin"/>
</dbReference>
<keyword evidence="3" id="KW-0378">Hydrolase</keyword>
<organism evidence="7 8">
    <name type="scientific">Pseudolycoriella hygida</name>
    <dbReference type="NCBI Taxonomy" id="35572"/>
    <lineage>
        <taxon>Eukaryota</taxon>
        <taxon>Metazoa</taxon>
        <taxon>Ecdysozoa</taxon>
        <taxon>Arthropoda</taxon>
        <taxon>Hexapoda</taxon>
        <taxon>Insecta</taxon>
        <taxon>Pterygota</taxon>
        <taxon>Neoptera</taxon>
        <taxon>Endopterygota</taxon>
        <taxon>Diptera</taxon>
        <taxon>Nematocera</taxon>
        <taxon>Sciaroidea</taxon>
        <taxon>Sciaridae</taxon>
        <taxon>Pseudolycoriella</taxon>
    </lineage>
</organism>
<dbReference type="EMBL" id="WJQU01000002">
    <property type="protein sequence ID" value="KAJ6641737.1"/>
    <property type="molecule type" value="Genomic_DNA"/>
</dbReference>
<evidence type="ECO:0000313" key="8">
    <source>
        <dbReference type="Proteomes" id="UP001151699"/>
    </source>
</evidence>
<dbReference type="PANTHER" id="PTHR11566:SF212">
    <property type="entry name" value="DYNAMIN"/>
    <property type="match status" value="1"/>
</dbReference>
<dbReference type="Pfam" id="PF02212">
    <property type="entry name" value="GED"/>
    <property type="match status" value="1"/>
</dbReference>
<dbReference type="Gene3D" id="1.20.120.1240">
    <property type="entry name" value="Dynamin, middle domain"/>
    <property type="match status" value="1"/>
</dbReference>
<dbReference type="SMART" id="SM00053">
    <property type="entry name" value="DYNc"/>
    <property type="match status" value="1"/>
</dbReference>
<dbReference type="GO" id="GO:0005737">
    <property type="term" value="C:cytoplasm"/>
    <property type="evidence" value="ECO:0007669"/>
    <property type="project" value="TreeGrafter"/>
</dbReference>
<keyword evidence="8" id="KW-1185">Reference proteome</keyword>
<dbReference type="InterPro" id="IPR020850">
    <property type="entry name" value="GED_dom"/>
</dbReference>
<evidence type="ECO:0000256" key="1">
    <source>
        <dbReference type="ARBA" id="ARBA00011980"/>
    </source>
</evidence>
<keyword evidence="2" id="KW-0547">Nucleotide-binding</keyword>
<feature type="domain" description="GED" evidence="5">
    <location>
        <begin position="655"/>
        <end position="746"/>
    </location>
</feature>
<dbReference type="GO" id="GO:0008017">
    <property type="term" value="F:microtubule binding"/>
    <property type="evidence" value="ECO:0007669"/>
    <property type="project" value="TreeGrafter"/>
</dbReference>
<dbReference type="PROSITE" id="PS51718">
    <property type="entry name" value="G_DYNAMIN_2"/>
    <property type="match status" value="1"/>
</dbReference>
<dbReference type="SUPFAM" id="SSF52540">
    <property type="entry name" value="P-loop containing nucleoside triphosphate hydrolases"/>
    <property type="match status" value="1"/>
</dbReference>
<dbReference type="GO" id="GO:0016185">
    <property type="term" value="P:synaptic vesicle budding from presynaptic endocytic zone membrane"/>
    <property type="evidence" value="ECO:0007669"/>
    <property type="project" value="TreeGrafter"/>
</dbReference>
<dbReference type="Gene3D" id="3.40.50.300">
    <property type="entry name" value="P-loop containing nucleotide triphosphate hydrolases"/>
    <property type="match status" value="1"/>
</dbReference>
<evidence type="ECO:0000256" key="2">
    <source>
        <dbReference type="ARBA" id="ARBA00022741"/>
    </source>
</evidence>
<dbReference type="InterPro" id="IPR045063">
    <property type="entry name" value="Dynamin_N"/>
</dbReference>
<evidence type="ECO:0000259" key="5">
    <source>
        <dbReference type="PROSITE" id="PS51388"/>
    </source>
</evidence>
<dbReference type="OrthoDB" id="5061070at2759"/>
<evidence type="ECO:0000256" key="4">
    <source>
        <dbReference type="ARBA" id="ARBA00023134"/>
    </source>
</evidence>
<dbReference type="InterPro" id="IPR001401">
    <property type="entry name" value="Dynamin_GTPase"/>
</dbReference>
<dbReference type="PRINTS" id="PR00195">
    <property type="entry name" value="DYNAMIN"/>
</dbReference>
<dbReference type="InterPro" id="IPR030381">
    <property type="entry name" value="G_DYNAMIN_dom"/>
</dbReference>
<dbReference type="GO" id="GO:0003924">
    <property type="term" value="F:GTPase activity"/>
    <property type="evidence" value="ECO:0007669"/>
    <property type="project" value="InterPro"/>
</dbReference>
<dbReference type="Pfam" id="PF00350">
    <property type="entry name" value="Dynamin_N"/>
    <property type="match status" value="1"/>
</dbReference>
<dbReference type="GO" id="GO:0031623">
    <property type="term" value="P:receptor internalization"/>
    <property type="evidence" value="ECO:0007669"/>
    <property type="project" value="TreeGrafter"/>
</dbReference>
<gene>
    <name evidence="7" type="primary">shi_0</name>
    <name evidence="7" type="ORF">Bhyg_06677</name>
</gene>
<evidence type="ECO:0000259" key="6">
    <source>
        <dbReference type="PROSITE" id="PS51718"/>
    </source>
</evidence>
<dbReference type="AlphaFoldDB" id="A0A9Q0N134"/>
<proteinExistence type="predicted"/>
<dbReference type="GO" id="GO:0098793">
    <property type="term" value="C:presynapse"/>
    <property type="evidence" value="ECO:0007669"/>
    <property type="project" value="GOC"/>
</dbReference>
<dbReference type="InterPro" id="IPR027417">
    <property type="entry name" value="P-loop_NTPase"/>
</dbReference>
<name>A0A9Q0N134_9DIPT</name>
<dbReference type="PANTHER" id="PTHR11566">
    <property type="entry name" value="DYNAMIN"/>
    <property type="match status" value="1"/>
</dbReference>
<keyword evidence="4" id="KW-0342">GTP-binding</keyword>
<dbReference type="PROSITE" id="PS51388">
    <property type="entry name" value="GED"/>
    <property type="match status" value="1"/>
</dbReference>
<dbReference type="GO" id="GO:0005886">
    <property type="term" value="C:plasma membrane"/>
    <property type="evidence" value="ECO:0007669"/>
    <property type="project" value="TreeGrafter"/>
</dbReference>
<dbReference type="InterPro" id="IPR000375">
    <property type="entry name" value="Dynamin_stalk"/>
</dbReference>
<evidence type="ECO:0000256" key="3">
    <source>
        <dbReference type="ARBA" id="ARBA00022801"/>
    </source>
</evidence>
<dbReference type="GO" id="GO:0005525">
    <property type="term" value="F:GTP binding"/>
    <property type="evidence" value="ECO:0007669"/>
    <property type="project" value="UniProtKB-KW"/>
</dbReference>
<reference evidence="7" key="1">
    <citation type="submission" date="2022-07" db="EMBL/GenBank/DDBJ databases">
        <authorList>
            <person name="Trinca V."/>
            <person name="Uliana J.V.C."/>
            <person name="Torres T.T."/>
            <person name="Ward R.J."/>
            <person name="Monesi N."/>
        </authorList>
    </citation>
    <scope>NUCLEOTIDE SEQUENCE</scope>
    <source>
        <strain evidence="7">HSMRA1968</strain>
        <tissue evidence="7">Whole embryos</tissue>
    </source>
</reference>
<accession>A0A9Q0N134</accession>
<feature type="domain" description="Dynamin-type G" evidence="6">
    <location>
        <begin position="44"/>
        <end position="315"/>
    </location>
</feature>
<dbReference type="InterPro" id="IPR003130">
    <property type="entry name" value="GED"/>
</dbReference>
<comment type="caution">
    <text evidence="7">The sequence shown here is derived from an EMBL/GenBank/DDBJ whole genome shotgun (WGS) entry which is preliminary data.</text>
</comment>
<sequence length="746" mass="86287">MESSCEKIENFSVAMEMLFANKEIKELIPIVKTMQEVCSSTDTRLDVPQVVAIGAQGVGKSSVLESFVGRKLIPRGEGIVTRRPLILHLINSDEEYGEFDHCMDDSGDYIKFTDLEAIRTEIMADTDREAGAGKAISSKPITLRFFSPNVLDLTLIDLPGLTKNPTGDQPDEIEQQIEEMIYEYISKDDCLILVVSEATDCLVNVKSHKMAREIDPDGLRIIGVITKLDIMERDKDVRDIFDGKILPLPRGYIGVVNTSEKGALSDDDIAVSLQREEEFFKNHKAYKSIRRRLGTRYLQKVLSQQLTDYIREEIPYLKDKIRKQMVTLEREKFHFENRYQHNFLFKRKAMLDLVSELQSNFEREMGALSSREVEVKRFTTGARIKYIFHEDFPKEISMVKFDSDTMRRDIFRAIENLNGIDAGFFPPFKAFESLVVVQIDKLTDPIITCIDSVVAELSTGVRICTQRLQKYPEFCDYIENEIMSFIHRNSLIYEKEILALVEMEKSYMNTLHYEFLNNGSDPNETIIEKSKNKIVLEGFLDSGDGVSCDDYLCVLDSHSFTAYERDPVISFDWNGLCLRYCENDKIIIYRSSGRNVYTNTKELTITPKIPRTFPLWKKSLSDAIRNVEDTAEDKSYNTDESTDAPMIMNPRFQDVDDIYDKIDSYFRIVKNTMCDMVPKAITLFVVRRLQDYIKKDLITESILNKLDDEKNILWQMIEPNAEEQEKYEEKTKMYETCKRALDMVHI</sequence>
<protein>
    <recommendedName>
        <fullName evidence="1">dynamin GTPase</fullName>
        <ecNumber evidence="1">3.6.5.5</ecNumber>
    </recommendedName>
</protein>
<dbReference type="EC" id="3.6.5.5" evidence="1"/>
<dbReference type="Proteomes" id="UP001151699">
    <property type="component" value="Chromosome B"/>
</dbReference>
<dbReference type="GO" id="GO:0005874">
    <property type="term" value="C:microtubule"/>
    <property type="evidence" value="ECO:0007669"/>
    <property type="project" value="TreeGrafter"/>
</dbReference>
<evidence type="ECO:0000313" key="7">
    <source>
        <dbReference type="EMBL" id="KAJ6641737.1"/>
    </source>
</evidence>
<dbReference type="Pfam" id="PF01031">
    <property type="entry name" value="Dynamin_M"/>
    <property type="match status" value="1"/>
</dbReference>
<dbReference type="CDD" id="cd08771">
    <property type="entry name" value="DLP_1"/>
    <property type="match status" value="1"/>
</dbReference>